<reference evidence="4" key="1">
    <citation type="submission" date="2024-05" db="EMBL/GenBank/DDBJ databases">
        <title>Planctomycetes of the genus Singulisphaera possess chitinolytic capabilities.</title>
        <authorList>
            <person name="Ivanova A."/>
        </authorList>
    </citation>
    <scope>NUCLEOTIDE SEQUENCE</scope>
    <source>
        <strain evidence="4">Ch08T</strain>
    </source>
</reference>
<evidence type="ECO:0000313" key="4">
    <source>
        <dbReference type="EMBL" id="XBH01008.1"/>
    </source>
</evidence>
<dbReference type="SMART" id="SM00028">
    <property type="entry name" value="TPR"/>
    <property type="match status" value="3"/>
</dbReference>
<accession>A0AAU7C7C3</accession>
<protein>
    <submittedName>
        <fullName evidence="4">Tetratricopeptide repeat protein</fullName>
    </submittedName>
</protein>
<name>A0AAU7C7C3_9BACT</name>
<proteinExistence type="predicted"/>
<evidence type="ECO:0000256" key="3">
    <source>
        <dbReference type="PROSITE-ProRule" id="PRU00339"/>
    </source>
</evidence>
<dbReference type="SUPFAM" id="SSF48452">
    <property type="entry name" value="TPR-like"/>
    <property type="match status" value="2"/>
</dbReference>
<dbReference type="PROSITE" id="PS50005">
    <property type="entry name" value="TPR"/>
    <property type="match status" value="1"/>
</dbReference>
<dbReference type="PANTHER" id="PTHR45588">
    <property type="entry name" value="TPR DOMAIN-CONTAINING PROTEIN"/>
    <property type="match status" value="1"/>
</dbReference>
<dbReference type="EMBL" id="CP155447">
    <property type="protein sequence ID" value="XBH01008.1"/>
    <property type="molecule type" value="Genomic_DNA"/>
</dbReference>
<dbReference type="InterPro" id="IPR011990">
    <property type="entry name" value="TPR-like_helical_dom_sf"/>
</dbReference>
<keyword evidence="1" id="KW-0677">Repeat</keyword>
<dbReference type="Pfam" id="PF07719">
    <property type="entry name" value="TPR_2"/>
    <property type="match status" value="1"/>
</dbReference>
<sequence length="563" mass="62778">MIPNRANALLPALLILAAFGPVAGLWAPAVRAADEVARSLQKEPIFEGLGSHGRKITTNSPEAQRYFNQGLAFLYAFNHDEAIRSFRQATELDPACAMAWWGIAMAHGPHINNPVVPEERARAAWNAIVKARSHQNKASVADQALIEATAKRYSETPPEDRKALDQAYATAMGQVWRDHPKDADIGSLYAESLMDLRPWDLWQPNGAPFPGTETVVKTLEETFAIDPNHPLACHLYIHAVEASPHPEKALPAADRLRFLQPGLPHMVHMPSHIDVRLGRWKSAVETNERAVAADRAYRTIRPTQGFYRIYMLHDYHLLAFAALMRGESRKAIRTIDAMLAEIPMEWARENAAIVDGVFAMPLEVRLRFGRWDEVLAAPEPEATFPIARAFRHAARGVSFAATGRIELARGAQKEFRAARTRVPENARFGNNSAPAILDVAEHLLAGELLYREGHEEAAFDALTTAVRAEDALNYDEPPDWILPVRHALGAALMTSGHFERAEAVYREDLKRLPDNGWSLYGLMRALEAQNKDEEAKLVRTRWDAVWKDADVQISSSCFCLSGQ</sequence>
<dbReference type="InterPro" id="IPR013105">
    <property type="entry name" value="TPR_2"/>
</dbReference>
<dbReference type="InterPro" id="IPR019734">
    <property type="entry name" value="TPR_rpt"/>
</dbReference>
<keyword evidence="2 3" id="KW-0802">TPR repeat</keyword>
<dbReference type="AlphaFoldDB" id="A0AAU7C7C3"/>
<dbReference type="RefSeq" id="WP_406693691.1">
    <property type="nucleotide sequence ID" value="NZ_CP155447.1"/>
</dbReference>
<dbReference type="PANTHER" id="PTHR45588:SF1">
    <property type="entry name" value="WW DOMAIN-CONTAINING PROTEIN"/>
    <property type="match status" value="1"/>
</dbReference>
<gene>
    <name evidence="4" type="ORF">V5E97_21910</name>
</gene>
<dbReference type="Gene3D" id="1.25.40.10">
    <property type="entry name" value="Tetratricopeptide repeat domain"/>
    <property type="match status" value="2"/>
</dbReference>
<organism evidence="4">
    <name type="scientific">Singulisphaera sp. Ch08</name>
    <dbReference type="NCBI Taxonomy" id="3120278"/>
    <lineage>
        <taxon>Bacteria</taxon>
        <taxon>Pseudomonadati</taxon>
        <taxon>Planctomycetota</taxon>
        <taxon>Planctomycetia</taxon>
        <taxon>Isosphaerales</taxon>
        <taxon>Isosphaeraceae</taxon>
        <taxon>Singulisphaera</taxon>
    </lineage>
</organism>
<feature type="repeat" description="TPR" evidence="3">
    <location>
        <begin position="63"/>
        <end position="96"/>
    </location>
</feature>
<evidence type="ECO:0000256" key="2">
    <source>
        <dbReference type="ARBA" id="ARBA00022803"/>
    </source>
</evidence>
<evidence type="ECO:0000256" key="1">
    <source>
        <dbReference type="ARBA" id="ARBA00022737"/>
    </source>
</evidence>